<dbReference type="Pfam" id="PF00857">
    <property type="entry name" value="Isochorismatase"/>
    <property type="match status" value="1"/>
</dbReference>
<dbReference type="PANTHER" id="PTHR43540:SF10">
    <property type="entry name" value="ISOCHORISMATASE"/>
    <property type="match status" value="1"/>
</dbReference>
<dbReference type="PANTHER" id="PTHR43540">
    <property type="entry name" value="PEROXYUREIDOACRYLATE/UREIDOACRYLATE AMIDOHYDROLASE-RELATED"/>
    <property type="match status" value="1"/>
</dbReference>
<dbReference type="CDD" id="cd00431">
    <property type="entry name" value="cysteine_hydrolases"/>
    <property type="match status" value="1"/>
</dbReference>
<dbReference type="Gene3D" id="3.40.50.850">
    <property type="entry name" value="Isochorismatase-like"/>
    <property type="match status" value="1"/>
</dbReference>
<dbReference type="InterPro" id="IPR050272">
    <property type="entry name" value="Isochorismatase-like_hydrls"/>
</dbReference>
<feature type="domain" description="Isochorismatase-like" evidence="3">
    <location>
        <begin position="3"/>
        <end position="171"/>
    </location>
</feature>
<dbReference type="InterPro" id="IPR036380">
    <property type="entry name" value="Isochorismatase-like_sf"/>
</dbReference>
<dbReference type="AlphaFoldDB" id="A0A328U9F9"/>
<evidence type="ECO:0000313" key="5">
    <source>
        <dbReference type="Proteomes" id="UP000249377"/>
    </source>
</evidence>
<proteinExistence type="inferred from homology"/>
<keyword evidence="2 4" id="KW-0378">Hydrolase</keyword>
<sequence length="172" mass="19003">MRLLVVVDYQHDFVDGSLGFAEAVALEKPICDKIRAYRENGDDVVYTMDTHEENYLETQEGRKLPVPHCRRGTPGWQLFGEAGKELAGCRSFEKETFGSAALFSFLQQNLYDSIELVGVVSNICVISNAVLAKTARPEAEILVDARCTASNDARLNEMALKVMAGLQITVIS</sequence>
<reference evidence="4 5" key="1">
    <citation type="submission" date="2018-06" db="EMBL/GenBank/DDBJ databases">
        <title>Noncontiguous genome sequence of Ruminococcaceae bacterium ASD2818.</title>
        <authorList>
            <person name="Chaplin A.V."/>
            <person name="Sokolova S.R."/>
            <person name="Kochetkova T.O."/>
            <person name="Goltsov A.Y."/>
            <person name="Trofimov D.Y."/>
            <person name="Efimov B.A."/>
        </authorList>
    </citation>
    <scope>NUCLEOTIDE SEQUENCE [LARGE SCALE GENOMIC DNA]</scope>
    <source>
        <strain evidence="4 5">ASD2818</strain>
    </source>
</reference>
<evidence type="ECO:0000256" key="1">
    <source>
        <dbReference type="ARBA" id="ARBA00006336"/>
    </source>
</evidence>
<comment type="caution">
    <text evidence="4">The sequence shown here is derived from an EMBL/GenBank/DDBJ whole genome shotgun (WGS) entry which is preliminary data.</text>
</comment>
<dbReference type="RefSeq" id="WP_112333329.1">
    <property type="nucleotide sequence ID" value="NZ_QLYR01000009.1"/>
</dbReference>
<comment type="similarity">
    <text evidence="1">Belongs to the isochorismatase family.</text>
</comment>
<name>A0A328U9F9_9FIRM</name>
<dbReference type="SUPFAM" id="SSF52499">
    <property type="entry name" value="Isochorismatase-like hydrolases"/>
    <property type="match status" value="1"/>
</dbReference>
<dbReference type="GO" id="GO:0016787">
    <property type="term" value="F:hydrolase activity"/>
    <property type="evidence" value="ECO:0007669"/>
    <property type="project" value="UniProtKB-KW"/>
</dbReference>
<accession>A0A328U9F9</accession>
<keyword evidence="5" id="KW-1185">Reference proteome</keyword>
<evidence type="ECO:0000256" key="2">
    <source>
        <dbReference type="ARBA" id="ARBA00022801"/>
    </source>
</evidence>
<dbReference type="EMBL" id="QLYR01000009">
    <property type="protein sequence ID" value="RAQ22765.1"/>
    <property type="molecule type" value="Genomic_DNA"/>
</dbReference>
<dbReference type="InterPro" id="IPR000868">
    <property type="entry name" value="Isochorismatase-like_dom"/>
</dbReference>
<evidence type="ECO:0000259" key="3">
    <source>
        <dbReference type="Pfam" id="PF00857"/>
    </source>
</evidence>
<evidence type="ECO:0000313" key="4">
    <source>
        <dbReference type="EMBL" id="RAQ22765.1"/>
    </source>
</evidence>
<dbReference type="Proteomes" id="UP000249377">
    <property type="component" value="Unassembled WGS sequence"/>
</dbReference>
<organism evidence="4 5">
    <name type="scientific">Hydrogeniiclostridium mannosilyticum</name>
    <dbReference type="NCBI Taxonomy" id="2764322"/>
    <lineage>
        <taxon>Bacteria</taxon>
        <taxon>Bacillati</taxon>
        <taxon>Bacillota</taxon>
        <taxon>Clostridia</taxon>
        <taxon>Eubacteriales</taxon>
        <taxon>Acutalibacteraceae</taxon>
        <taxon>Hydrogeniiclostridium</taxon>
    </lineage>
</organism>
<protein>
    <submittedName>
        <fullName evidence="4">N-carbamoylsarcosine amidohydrolase</fullName>
    </submittedName>
</protein>
<gene>
    <name evidence="4" type="ORF">DPQ25_11540</name>
</gene>